<dbReference type="PANTHER" id="PTHR43433">
    <property type="entry name" value="HYDROLASE, ALPHA/BETA FOLD FAMILY PROTEIN"/>
    <property type="match status" value="1"/>
</dbReference>
<dbReference type="Proteomes" id="UP001217325">
    <property type="component" value="Unassembled WGS sequence"/>
</dbReference>
<protein>
    <submittedName>
        <fullName evidence="2">Alpha/beta hydrolase</fullName>
    </submittedName>
</protein>
<organism evidence="2 3">
    <name type="scientific">Rhodococcus qingshengii</name>
    <dbReference type="NCBI Taxonomy" id="334542"/>
    <lineage>
        <taxon>Bacteria</taxon>
        <taxon>Bacillati</taxon>
        <taxon>Actinomycetota</taxon>
        <taxon>Actinomycetes</taxon>
        <taxon>Mycobacteriales</taxon>
        <taxon>Nocardiaceae</taxon>
        <taxon>Rhodococcus</taxon>
        <taxon>Rhodococcus erythropolis group</taxon>
    </lineage>
</organism>
<reference evidence="2" key="1">
    <citation type="submission" date="2023-02" db="EMBL/GenBank/DDBJ databases">
        <title>A novel hydrolase synthesized by Rhodococcus erythropolis HQ is responsible for the detoxification of Zearalenone.</title>
        <authorList>
            <person name="Hu J."/>
            <person name="Xu J."/>
        </authorList>
    </citation>
    <scope>NUCLEOTIDE SEQUENCE</scope>
    <source>
        <strain evidence="2">HQ</strain>
    </source>
</reference>
<accession>A0AAW6LNG0</accession>
<gene>
    <name evidence="2" type="ORF">PXH69_25055</name>
</gene>
<dbReference type="AlphaFoldDB" id="A0AAW6LNG0"/>
<dbReference type="EMBL" id="JARDXE010000018">
    <property type="protein sequence ID" value="MDE8648239.1"/>
    <property type="molecule type" value="Genomic_DNA"/>
</dbReference>
<dbReference type="InterPro" id="IPR050471">
    <property type="entry name" value="AB_hydrolase"/>
</dbReference>
<feature type="domain" description="AB hydrolase-1" evidence="1">
    <location>
        <begin position="29"/>
        <end position="248"/>
    </location>
</feature>
<dbReference type="RefSeq" id="WP_275232435.1">
    <property type="nucleotide sequence ID" value="NZ_JARDXE010000018.1"/>
</dbReference>
<evidence type="ECO:0000313" key="2">
    <source>
        <dbReference type="EMBL" id="MDE8648239.1"/>
    </source>
</evidence>
<proteinExistence type="predicted"/>
<comment type="caution">
    <text evidence="2">The sequence shown here is derived from an EMBL/GenBank/DDBJ whole genome shotgun (WGS) entry which is preliminary data.</text>
</comment>
<sequence length="261" mass="27620">MQTEQSPAVVQSRDGTTIAYERSGAGPAVVLVAGAFCDRGWFDSLAAELAADFTVYSYDRRGRGDSGDSRAFSIDAEVEDLRAVVAATGETPLVYGLSSGAALALEAAAQAVPMRKLAVYEAPYMDDDQRDETAQSDLERLIAGGDREGAVTRFLDLTGASPEMVDEIKRSADWPDMCAIAHTLPYDVAVCDHGCESLDWLASITVPTLVMYGGDSGQWAPASAMRIAAKVSGTKTLEIPGQGHGVSDDAILPALREFFSG</sequence>
<dbReference type="GO" id="GO:0016787">
    <property type="term" value="F:hydrolase activity"/>
    <property type="evidence" value="ECO:0007669"/>
    <property type="project" value="UniProtKB-KW"/>
</dbReference>
<dbReference type="SUPFAM" id="SSF53474">
    <property type="entry name" value="alpha/beta-Hydrolases"/>
    <property type="match status" value="1"/>
</dbReference>
<evidence type="ECO:0000259" key="1">
    <source>
        <dbReference type="Pfam" id="PF12697"/>
    </source>
</evidence>
<dbReference type="PANTHER" id="PTHR43433:SF5">
    <property type="entry name" value="AB HYDROLASE-1 DOMAIN-CONTAINING PROTEIN"/>
    <property type="match status" value="1"/>
</dbReference>
<evidence type="ECO:0000313" key="3">
    <source>
        <dbReference type="Proteomes" id="UP001217325"/>
    </source>
</evidence>
<dbReference type="Gene3D" id="3.40.50.1820">
    <property type="entry name" value="alpha/beta hydrolase"/>
    <property type="match status" value="1"/>
</dbReference>
<name>A0AAW6LNG0_RHOSG</name>
<keyword evidence="2" id="KW-0378">Hydrolase</keyword>
<dbReference type="InterPro" id="IPR000073">
    <property type="entry name" value="AB_hydrolase_1"/>
</dbReference>
<dbReference type="Pfam" id="PF12697">
    <property type="entry name" value="Abhydrolase_6"/>
    <property type="match status" value="1"/>
</dbReference>
<dbReference type="InterPro" id="IPR029058">
    <property type="entry name" value="AB_hydrolase_fold"/>
</dbReference>